<dbReference type="InterPro" id="IPR008979">
    <property type="entry name" value="Galactose-bd-like_sf"/>
</dbReference>
<dbReference type="PANTHER" id="PTHR36848">
    <property type="entry name" value="DNA-BINDING PROTEIN (PUTATIVE SECRETED PROTEIN)-RELATED"/>
    <property type="match status" value="1"/>
</dbReference>
<dbReference type="CDD" id="cd03143">
    <property type="entry name" value="A4_beta-galactosidase_middle_domain"/>
    <property type="match status" value="1"/>
</dbReference>
<gene>
    <name evidence="1" type="ORF">GM418_11510</name>
</gene>
<dbReference type="Proteomes" id="UP000428260">
    <property type="component" value="Chromosome"/>
</dbReference>
<protein>
    <recommendedName>
        <fullName evidence="3">Glycosyl hydrolases family 2 sugar binding domain-containing protein</fullName>
    </recommendedName>
</protein>
<evidence type="ECO:0008006" key="3">
    <source>
        <dbReference type="Google" id="ProtNLM"/>
    </source>
</evidence>
<evidence type="ECO:0000313" key="1">
    <source>
        <dbReference type="EMBL" id="QGY44259.1"/>
    </source>
</evidence>
<dbReference type="KEGG" id="mcos:GM418_11510"/>
<accession>A0A6I6JSP9</accession>
<sequence>MNQLSKITIIQLFIFLSFLPKIYGQHSTNDWLKSKNETFDVLPGFQNPPKGYGEVPFYWWQGDTLTKERISWQLDQLKDKCISSLQINYSHLDSGGLIYGLSRPSKPALFTPEWWDLFKWFAKESQKRGMTISVSDYTLGVGQGFSMDDALKEIPEMNGSILRDSVKIVTGKCKWKLPPGFLNVTAFQTNSDGSVKENTRVNLLPYIKDGNLIFNFGKETCQVNCIYEEKIIPSYNPMHPKSGEAYIHHFFDRFEEALPPENKKALDFFFSDELNFRLSGNIWDNRFAEEFKKRKGYDIVPYLDALFNNIGDITPKIRLDYNDVMVSLSEENFFIPVFEWHEKRGLTYGCDHGGRGRDVTEFGDYFRTQRWNQGPGSDQPRVSKDIIKAKVAASIAHLYNRPRVWLEGFHSSGWGTSSADVTEAILANFVAGYNLLSFHGFYYSTMGGWWEWAPPDNHFRMPYWSQIEPLMKCTERLSYTLSQGNHVCDVAIIYPTEPVVAEMDGNNSVQIAFKTGELIYNKAIDFDFIDYESIARAETKNGELQVSGEKYKVVIVPSMEAIRFSTLQKLKEFQEAGGLIVNIGEKPAATEKNGLNDTEVEKLVASIFSGKNTFQCKNAEEVLEKLPGSYSPNFKVLSELEELPYVMHRSIGERDIYALYNFPKNTKCFFNSKGSAQLWNPWNGEISSLVHLAKETNEGTEITLPLSKTEIQLIVFEPEEKSQFKEIVLNEPIRCDTLDDIWNFELKPSLDNRWGDFELPASEKLMGAQVRQVYFKENENYKGGKPKPDSTWDMITCAYGTHFMKLGPLAKLPKNKQLLKFIPEKNSDSISWDNKKYAWEPYKFSWQRGVEGDYGHQGWHGLKGEMYDNFIRLGAIDEFRHSRFRVPEKEGSFYVLYTEVVAPNDGIFDLLTGEEKPVLLFINGKNTNTNSSVAQLKKGKNPVLIVYNKACETYLVFRKPDIPLPEKQPISMCWYGDSGVLPFDCSSVTQANSGLYTFQSAPGLEALSFTAYGDVSLWIDSNKYTPEITREDSNGLKTYAVNIKNAIKETSNVVLKIDYQAGYTDGAALPQYFRQTCGEGIIKLGDWSEIDGLKAYSGGASYSKTIDIDASKISAGKIEIDLGEVVSSAELIVNGKSAGIKLAPPYKFDITEMAQAGENKIEVLVYNTLSNNFIGTPTRFRGSIKSGLLGPVTLLTYKKNNE</sequence>
<evidence type="ECO:0000313" key="2">
    <source>
        <dbReference type="Proteomes" id="UP000428260"/>
    </source>
</evidence>
<organism evidence="1 2">
    <name type="scientific">Maribellus comscasis</name>
    <dbReference type="NCBI Taxonomy" id="2681766"/>
    <lineage>
        <taxon>Bacteria</taxon>
        <taxon>Pseudomonadati</taxon>
        <taxon>Bacteroidota</taxon>
        <taxon>Bacteroidia</taxon>
        <taxon>Marinilabiliales</taxon>
        <taxon>Prolixibacteraceae</taxon>
        <taxon>Maribellus</taxon>
    </lineage>
</organism>
<reference evidence="1 2" key="1">
    <citation type="submission" date="2019-11" db="EMBL/GenBank/DDBJ databases">
        <authorList>
            <person name="Zheng R.K."/>
            <person name="Sun C.M."/>
        </authorList>
    </citation>
    <scope>NUCLEOTIDE SEQUENCE [LARGE SCALE GENOMIC DNA]</scope>
    <source>
        <strain evidence="1 2">WC007</strain>
    </source>
</reference>
<dbReference type="PANTHER" id="PTHR36848:SF2">
    <property type="entry name" value="SECRETED PROTEIN"/>
    <property type="match status" value="1"/>
</dbReference>
<dbReference type="AlphaFoldDB" id="A0A6I6JSP9"/>
<proteinExistence type="predicted"/>
<dbReference type="InterPro" id="IPR029062">
    <property type="entry name" value="Class_I_gatase-like"/>
</dbReference>
<keyword evidence="2" id="KW-1185">Reference proteome</keyword>
<dbReference type="Gene3D" id="3.40.50.880">
    <property type="match status" value="1"/>
</dbReference>
<dbReference type="RefSeq" id="WP_158866176.1">
    <property type="nucleotide sequence ID" value="NZ_CP046401.1"/>
</dbReference>
<dbReference type="InterPro" id="IPR053161">
    <property type="entry name" value="Ulvan_degrading_GH"/>
</dbReference>
<dbReference type="Pfam" id="PF17132">
    <property type="entry name" value="Glyco_hydro_106"/>
    <property type="match status" value="1"/>
</dbReference>
<dbReference type="EMBL" id="CP046401">
    <property type="protein sequence ID" value="QGY44259.1"/>
    <property type="molecule type" value="Genomic_DNA"/>
</dbReference>
<dbReference type="SUPFAM" id="SSF49785">
    <property type="entry name" value="Galactose-binding domain-like"/>
    <property type="match status" value="1"/>
</dbReference>
<dbReference type="NCBIfam" id="NF045579">
    <property type="entry name" value="rhamnoside_JR"/>
    <property type="match status" value="1"/>
</dbReference>
<dbReference type="Gene3D" id="2.60.120.260">
    <property type="entry name" value="Galactose-binding domain-like"/>
    <property type="match status" value="1"/>
</dbReference>
<name>A0A6I6JSP9_9BACT</name>